<name>A0AB34JT24_PRYPA</name>
<sequence length="360" mass="38684">MPRDLLSPRAAGAVPCVVVDNGSGVIKTGFAGEEEPHSLLPAQGLAGAGDGRPLSQGIVRDWDMMEAYWDYAFTHQLHVDTEQCNLLVTCNMFETKDNKERMMQSLFETFAAPAVFSSPPPVFELYASGKENGVVVGLGAQCTYAVLMHEGLHDPRTLLRSDVAGEALDRWTAQLLQQVSGGAVDLAHACKLKEALGVVSVEGASDGAEAAYELPDGRKLTLSAEQRAQITEPLFTPGLVGEACGGLPQLVGDCIKLRDRDGALESKTLGKDGTDAWFRNVILAGGGSCFPCLAERLQSELLVWAPRGASPEVHAPPERKHAAWLGGSILGSLSVMDQMWITKEEYDENGPLIVHRKCLF</sequence>
<evidence type="ECO:0000313" key="3">
    <source>
        <dbReference type="Proteomes" id="UP001515480"/>
    </source>
</evidence>
<dbReference type="InterPro" id="IPR043129">
    <property type="entry name" value="ATPase_NBD"/>
</dbReference>
<dbReference type="EMBL" id="JBGBPQ010000005">
    <property type="protein sequence ID" value="KAL1524795.1"/>
    <property type="molecule type" value="Genomic_DNA"/>
</dbReference>
<dbReference type="InterPro" id="IPR004000">
    <property type="entry name" value="Actin"/>
</dbReference>
<dbReference type="Proteomes" id="UP001515480">
    <property type="component" value="Unassembled WGS sequence"/>
</dbReference>
<dbReference type="Gene3D" id="3.30.420.40">
    <property type="match status" value="3"/>
</dbReference>
<dbReference type="Gene3D" id="3.90.640.10">
    <property type="entry name" value="Actin, Chain A, domain 4"/>
    <property type="match status" value="1"/>
</dbReference>
<reference evidence="2 3" key="1">
    <citation type="journal article" date="2024" name="Science">
        <title>Giant polyketide synthase enzymes in the biosynthesis of giant marine polyether toxins.</title>
        <authorList>
            <person name="Fallon T.R."/>
            <person name="Shende V.V."/>
            <person name="Wierzbicki I.H."/>
            <person name="Pendleton A.L."/>
            <person name="Watervoot N.F."/>
            <person name="Auber R.P."/>
            <person name="Gonzalez D.J."/>
            <person name="Wisecaver J.H."/>
            <person name="Moore B.S."/>
        </authorList>
    </citation>
    <scope>NUCLEOTIDE SEQUENCE [LARGE SCALE GENOMIC DNA]</scope>
    <source>
        <strain evidence="2 3">12B1</strain>
    </source>
</reference>
<organism evidence="2 3">
    <name type="scientific">Prymnesium parvum</name>
    <name type="common">Toxic golden alga</name>
    <dbReference type="NCBI Taxonomy" id="97485"/>
    <lineage>
        <taxon>Eukaryota</taxon>
        <taxon>Haptista</taxon>
        <taxon>Haptophyta</taxon>
        <taxon>Prymnesiophyceae</taxon>
        <taxon>Prymnesiales</taxon>
        <taxon>Prymnesiaceae</taxon>
        <taxon>Prymnesium</taxon>
    </lineage>
</organism>
<dbReference type="InterPro" id="IPR004001">
    <property type="entry name" value="Actin_CS"/>
</dbReference>
<dbReference type="PROSITE" id="PS00432">
    <property type="entry name" value="ACTINS_2"/>
    <property type="match status" value="1"/>
</dbReference>
<dbReference type="AlphaFoldDB" id="A0AB34JT24"/>
<comment type="caution">
    <text evidence="2">The sequence shown here is derived from an EMBL/GenBank/DDBJ whole genome shotgun (WGS) entry which is preliminary data.</text>
</comment>
<proteinExistence type="inferred from homology"/>
<dbReference type="SMART" id="SM00268">
    <property type="entry name" value="ACTIN"/>
    <property type="match status" value="1"/>
</dbReference>
<comment type="similarity">
    <text evidence="1">Belongs to the actin family.</text>
</comment>
<gene>
    <name evidence="2" type="ORF">AB1Y20_019675</name>
</gene>
<keyword evidence="3" id="KW-1185">Reference proteome</keyword>
<dbReference type="SUPFAM" id="SSF53067">
    <property type="entry name" value="Actin-like ATPase domain"/>
    <property type="match status" value="2"/>
</dbReference>
<dbReference type="Pfam" id="PF00022">
    <property type="entry name" value="Actin"/>
    <property type="match status" value="2"/>
</dbReference>
<protein>
    <submittedName>
        <fullName evidence="2">Uncharacterized protein</fullName>
    </submittedName>
</protein>
<evidence type="ECO:0000256" key="1">
    <source>
        <dbReference type="RuleBase" id="RU000487"/>
    </source>
</evidence>
<dbReference type="PRINTS" id="PR00190">
    <property type="entry name" value="ACTIN"/>
</dbReference>
<evidence type="ECO:0000313" key="2">
    <source>
        <dbReference type="EMBL" id="KAL1524795.1"/>
    </source>
</evidence>
<dbReference type="PANTHER" id="PTHR11937">
    <property type="entry name" value="ACTIN"/>
    <property type="match status" value="1"/>
</dbReference>
<accession>A0AB34JT24</accession>